<dbReference type="Pfam" id="PF13649">
    <property type="entry name" value="Methyltransf_25"/>
    <property type="match status" value="1"/>
</dbReference>
<feature type="domain" description="Methyltransferase" evidence="2">
    <location>
        <begin position="38"/>
        <end position="129"/>
    </location>
</feature>
<keyword evidence="3" id="KW-0489">Methyltransferase</keyword>
<evidence type="ECO:0000256" key="1">
    <source>
        <dbReference type="ARBA" id="ARBA00022679"/>
    </source>
</evidence>
<dbReference type="RefSeq" id="WP_068753962.1">
    <property type="nucleotide sequence ID" value="NZ_KQ950180.1"/>
</dbReference>
<keyword evidence="1 3" id="KW-0808">Transferase</keyword>
<dbReference type="PANTHER" id="PTHR43861:SF3">
    <property type="entry name" value="PUTATIVE (AFU_ORTHOLOGUE AFUA_2G14390)-RELATED"/>
    <property type="match status" value="1"/>
</dbReference>
<dbReference type="EMBL" id="LGEM01000089">
    <property type="protein sequence ID" value="KUP96487.1"/>
    <property type="molecule type" value="Genomic_DNA"/>
</dbReference>
<dbReference type="InterPro" id="IPR041698">
    <property type="entry name" value="Methyltransf_25"/>
</dbReference>
<organism evidence="3 4">
    <name type="scientific">Thermobifida cellulosilytica TB100</name>
    <dbReference type="NCBI Taxonomy" id="665004"/>
    <lineage>
        <taxon>Bacteria</taxon>
        <taxon>Bacillati</taxon>
        <taxon>Actinomycetota</taxon>
        <taxon>Actinomycetes</taxon>
        <taxon>Streptosporangiales</taxon>
        <taxon>Nocardiopsidaceae</taxon>
        <taxon>Thermobifida</taxon>
    </lineage>
</organism>
<dbReference type="PATRIC" id="fig|665004.4.peg.1124"/>
<dbReference type="GO" id="GO:0032259">
    <property type="term" value="P:methylation"/>
    <property type="evidence" value="ECO:0007669"/>
    <property type="project" value="UniProtKB-KW"/>
</dbReference>
<evidence type="ECO:0000313" key="3">
    <source>
        <dbReference type="EMBL" id="KUP96487.1"/>
    </source>
</evidence>
<gene>
    <name evidence="3" type="ORF">AC529_12085</name>
</gene>
<dbReference type="SUPFAM" id="SSF53335">
    <property type="entry name" value="S-adenosyl-L-methionine-dependent methyltransferases"/>
    <property type="match status" value="1"/>
</dbReference>
<dbReference type="OrthoDB" id="9786503at2"/>
<dbReference type="CDD" id="cd02440">
    <property type="entry name" value="AdoMet_MTases"/>
    <property type="match status" value="1"/>
</dbReference>
<dbReference type="Gene3D" id="3.40.50.150">
    <property type="entry name" value="Vaccinia Virus protein VP39"/>
    <property type="match status" value="1"/>
</dbReference>
<dbReference type="PANTHER" id="PTHR43861">
    <property type="entry name" value="TRANS-ACONITATE 2-METHYLTRANSFERASE-RELATED"/>
    <property type="match status" value="1"/>
</dbReference>
<keyword evidence="4" id="KW-1185">Reference proteome</keyword>
<accession>A0A147KGR9</accession>
<protein>
    <submittedName>
        <fullName evidence="3">Methyltransferase</fullName>
    </submittedName>
</protein>
<name>A0A147KGR9_THECS</name>
<dbReference type="STRING" id="665004.AC529_12085"/>
<dbReference type="Proteomes" id="UP000074382">
    <property type="component" value="Unassembled WGS sequence"/>
</dbReference>
<reference evidence="4" key="1">
    <citation type="journal article" date="2017" name="Acta Aliment.">
        <title>Plant polysaccharide degrading enzyme system of Thermpbifida cellulosilytica TB100 revealed by de novo genome project data.</title>
        <authorList>
            <person name="Toth A."/>
            <person name="Baka E."/>
            <person name="Luzics S."/>
            <person name="Bata-Vidacs I."/>
            <person name="Nagy I."/>
            <person name="Balint B."/>
            <person name="Herceg R."/>
            <person name="Olasz F."/>
            <person name="Wilk T."/>
            <person name="Nagy T."/>
            <person name="Kriszt B."/>
            <person name="Nagy I."/>
            <person name="Kukolya J."/>
        </authorList>
    </citation>
    <scope>NUCLEOTIDE SEQUENCE [LARGE SCALE GENOMIC DNA]</scope>
    <source>
        <strain evidence="4">TB100</strain>
    </source>
</reference>
<dbReference type="AlphaFoldDB" id="A0A147KGR9"/>
<dbReference type="GO" id="GO:0008168">
    <property type="term" value="F:methyltransferase activity"/>
    <property type="evidence" value="ECO:0007669"/>
    <property type="project" value="UniProtKB-KW"/>
</dbReference>
<dbReference type="InterPro" id="IPR029063">
    <property type="entry name" value="SAM-dependent_MTases_sf"/>
</dbReference>
<sequence>MDAQEWDRRYRERELVWGAEPNRFVVEAAADLPPGRALDVAAGEGRNAVWLAERGWQVTAYDFSPVAVERGRRVARERGVEVEWLVADARDPAPLREGYDLVLLCYLHLPRDDWRRALAEAVRALAPGGRLVSVGHALDNLVRGTGGPQDPKVLHVPQNIAMAITETAALEHFAVRIERAGQVTREVVAEDGTRTAIDSLVVAHRADR</sequence>
<proteinExistence type="predicted"/>
<comment type="caution">
    <text evidence="3">The sequence shown here is derived from an EMBL/GenBank/DDBJ whole genome shotgun (WGS) entry which is preliminary data.</text>
</comment>
<evidence type="ECO:0000313" key="4">
    <source>
        <dbReference type="Proteomes" id="UP000074382"/>
    </source>
</evidence>
<evidence type="ECO:0000259" key="2">
    <source>
        <dbReference type="Pfam" id="PF13649"/>
    </source>
</evidence>